<gene>
    <name evidence="4" type="ORF">AWB83_05079</name>
</gene>
<dbReference type="InterPro" id="IPR040761">
    <property type="entry name" value="Tli4_N"/>
</dbReference>
<evidence type="ECO:0000256" key="1">
    <source>
        <dbReference type="SAM" id="SignalP"/>
    </source>
</evidence>
<proteinExistence type="predicted"/>
<dbReference type="Proteomes" id="UP000054978">
    <property type="component" value="Unassembled WGS sequence"/>
</dbReference>
<dbReference type="STRING" id="1777144.AWB83_05079"/>
<sequence length="354" mass="39654">MNLRKTIFVVCLAVAAAACNRTPPLTDSEKNIVNELTGNLKTRCVGRYLIDMPVDAPEYGDAKVQGVIVQADPLSLDDYHAKVAKRETELRAIKSVDAYPFLYESGEARGKNTWYFVHRDIPHNDPATRVIEAYKWESGFVFELRIETFDYEHPDRTDDPIVKQFDVKNRLPQQKELVFGTLDKIRARPSDEIPKESGFCFSGGFLANKNWRDDDVYTHYALNDRTGVGFTLMTNGNTYEEATLLERGLEAQMLFHGEAGKVIRKGSVDLAGMKAEEWLTETVSDAGVPEQRFSLELNPTRSGTNAPFLSLDMINGAPRRGGDAELQHAPLTRGEALALWDAVSRTLRLRPGAL</sequence>
<evidence type="ECO:0000313" key="4">
    <source>
        <dbReference type="EMBL" id="SAK89950.1"/>
    </source>
</evidence>
<keyword evidence="1" id="KW-0732">Signal</keyword>
<evidence type="ECO:0000259" key="2">
    <source>
        <dbReference type="Pfam" id="PF18426"/>
    </source>
</evidence>
<dbReference type="Pfam" id="PF18443">
    <property type="entry name" value="Tli4_N"/>
    <property type="match status" value="1"/>
</dbReference>
<name>A0A158D6I4_9BURK</name>
<dbReference type="InterPro" id="IPR041290">
    <property type="entry name" value="Tli4_C"/>
</dbReference>
<dbReference type="AlphaFoldDB" id="A0A158D6I4"/>
<organism evidence="4 5">
    <name type="scientific">Caballeronia ptereochthonis</name>
    <dbReference type="NCBI Taxonomy" id="1777144"/>
    <lineage>
        <taxon>Bacteria</taxon>
        <taxon>Pseudomonadati</taxon>
        <taxon>Pseudomonadota</taxon>
        <taxon>Betaproteobacteria</taxon>
        <taxon>Burkholderiales</taxon>
        <taxon>Burkholderiaceae</taxon>
        <taxon>Caballeronia</taxon>
    </lineage>
</organism>
<feature type="signal peptide" evidence="1">
    <location>
        <begin position="1"/>
        <end position="20"/>
    </location>
</feature>
<dbReference type="RefSeq" id="WP_143750111.1">
    <property type="nucleotide sequence ID" value="NZ_FCOB02000027.1"/>
</dbReference>
<dbReference type="PROSITE" id="PS51257">
    <property type="entry name" value="PROKAR_LIPOPROTEIN"/>
    <property type="match status" value="1"/>
</dbReference>
<evidence type="ECO:0000313" key="5">
    <source>
        <dbReference type="Proteomes" id="UP000054978"/>
    </source>
</evidence>
<keyword evidence="4" id="KW-0449">Lipoprotein</keyword>
<comment type="caution">
    <text evidence="4">The sequence shown here is derived from an EMBL/GenBank/DDBJ whole genome shotgun (WGS) entry which is preliminary data.</text>
</comment>
<accession>A0A158D6I4</accession>
<dbReference type="Pfam" id="PF18426">
    <property type="entry name" value="Tli4_C"/>
    <property type="match status" value="1"/>
</dbReference>
<protein>
    <submittedName>
        <fullName evidence="4">Lipoprotein</fullName>
    </submittedName>
</protein>
<dbReference type="OrthoDB" id="8722129at2"/>
<evidence type="ECO:0000259" key="3">
    <source>
        <dbReference type="Pfam" id="PF18443"/>
    </source>
</evidence>
<dbReference type="EMBL" id="FCOB02000027">
    <property type="protein sequence ID" value="SAK89950.1"/>
    <property type="molecule type" value="Genomic_DNA"/>
</dbReference>
<feature type="chain" id="PRO_5007623792" evidence="1">
    <location>
        <begin position="21"/>
        <end position="354"/>
    </location>
</feature>
<feature type="domain" description="Tle cognate immunity protein 4 N-terminal" evidence="3">
    <location>
        <begin position="41"/>
        <end position="188"/>
    </location>
</feature>
<reference evidence="4" key="1">
    <citation type="submission" date="2016-01" db="EMBL/GenBank/DDBJ databases">
        <authorList>
            <person name="Peeters C."/>
        </authorList>
    </citation>
    <scope>NUCLEOTIDE SEQUENCE [LARGE SCALE GENOMIC DNA]</scope>
    <source>
        <strain evidence="4">LMG 29326</strain>
    </source>
</reference>
<feature type="domain" description="Tle cognate immunity protein 4 C-terminal" evidence="2">
    <location>
        <begin position="192"/>
        <end position="352"/>
    </location>
</feature>
<keyword evidence="5" id="KW-1185">Reference proteome</keyword>